<feature type="region of interest" description="Disordered" evidence="6">
    <location>
        <begin position="184"/>
        <end position="213"/>
    </location>
</feature>
<dbReference type="GO" id="GO:0060090">
    <property type="term" value="F:molecular adaptor activity"/>
    <property type="evidence" value="ECO:0007669"/>
    <property type="project" value="InterPro"/>
</dbReference>
<dbReference type="GO" id="GO:0005634">
    <property type="term" value="C:nucleus"/>
    <property type="evidence" value="ECO:0007669"/>
    <property type="project" value="TreeGrafter"/>
</dbReference>
<dbReference type="Pfam" id="PF23702">
    <property type="entry name" value="ARM_ECM29"/>
    <property type="match status" value="1"/>
</dbReference>
<dbReference type="Pfam" id="PF24492">
    <property type="entry name" value="HEAT_ECM29"/>
    <property type="match status" value="1"/>
</dbReference>
<dbReference type="InterPro" id="IPR055444">
    <property type="entry name" value="ARM_ECM29"/>
</dbReference>
<evidence type="ECO:0000256" key="4">
    <source>
        <dbReference type="ARBA" id="ARBA00022942"/>
    </source>
</evidence>
<dbReference type="PANTHER" id="PTHR23346">
    <property type="entry name" value="TRANSLATIONAL ACTIVATOR GCN1-RELATED"/>
    <property type="match status" value="1"/>
</dbReference>
<dbReference type="InterPro" id="IPR016024">
    <property type="entry name" value="ARM-type_fold"/>
</dbReference>
<dbReference type="Pfam" id="PF23731">
    <property type="entry name" value="ARM_ECM29_C"/>
    <property type="match status" value="1"/>
</dbReference>
<organism evidence="10 11">
    <name type="scientific">Gigaspora margarita</name>
    <dbReference type="NCBI Taxonomy" id="4874"/>
    <lineage>
        <taxon>Eukaryota</taxon>
        <taxon>Fungi</taxon>
        <taxon>Fungi incertae sedis</taxon>
        <taxon>Mucoromycota</taxon>
        <taxon>Glomeromycotina</taxon>
        <taxon>Glomeromycetes</taxon>
        <taxon>Diversisporales</taxon>
        <taxon>Gigasporaceae</taxon>
        <taxon>Gigaspora</taxon>
    </lineage>
</organism>
<evidence type="ECO:0000256" key="3">
    <source>
        <dbReference type="ARBA" id="ARBA00022737"/>
    </source>
</evidence>
<evidence type="ECO:0000259" key="7">
    <source>
        <dbReference type="Pfam" id="PF13001"/>
    </source>
</evidence>
<feature type="coiled-coil region" evidence="5">
    <location>
        <begin position="2"/>
        <end position="31"/>
    </location>
</feature>
<dbReference type="GO" id="GO:0036503">
    <property type="term" value="P:ERAD pathway"/>
    <property type="evidence" value="ECO:0007669"/>
    <property type="project" value="TreeGrafter"/>
</dbReference>
<keyword evidence="3" id="KW-0677">Repeat</keyword>
<evidence type="ECO:0000259" key="9">
    <source>
        <dbReference type="Pfam" id="PF24492"/>
    </source>
</evidence>
<dbReference type="InterPro" id="IPR055443">
    <property type="entry name" value="HEAT_ECM29"/>
</dbReference>
<sequence>MAEEEIELLERVELRLALAETDAQLEKLLNSFLSPILLKLASPHEVVRTKVMGVLTHINKRTRAKTDIKLPLNPLIDLICTDNVTQSAFVKNFAIIYLEMAYSRLTEEDQIAHMPNLINNIASKPQTQKQSLFHIILTVLQTFKPKPAGSPSALDPYNFAKNLNDAKFLLASFLDVILYNVPQQPKPQPSRDDSSSGQQEGSQNLAQLPPPGMSIKTVKFVTNDGKIQWSGRISDLKLIKLGILRFINSSAILPDSLPEEIHFARFLIFLAASCDSFNEVIDGGEDGIKKMKKPDMEKIEVVKKLYLLYQGTINQGAAGSTQQEAMQQPASPTLKLKIMGYICRSKLATNTFPSMLQVAFDCLYGPTTTSKLQNQGMLFVQWIARMADTALLKQIAQVLLSGLLKLINEDIEHVKGDKVTLIGFSYISISLLAQRVPDIFRKDFSILNMLFSALSADNNNIRVSVQEALSNMVEAYQNIYQWADANSINMIENILEENINKPLNQARYCAVKYAVSLFPFSNIHSRYICLLASNDEKLEIREMALRGLSFPDQRAPKLYPNEPDKEIKIPSFSEMVNLIYTKSTQHTQNLINTLQTSQSTGQIYVMGYRSEVYINILRFLRHLMIINADPSALIDDLSDELDGEIKLFDSNTRMLLKTWIKDQWSTDRESPETMDIDEPQGALHIYLHLIEKGMTTEGIIDTSLQFMASSCLLELISLGPSSLSRSYENKIDWFKSFLSAIKLGVRNSIAHLLGIISTSELESDPARSLSIQELIKELITISKDQSKQIKVEYHDGSILALGYIIGRLTYRYPSTYQSIVPANLLSEIIEIISENLDSTKNSSAINASKALGEICRYTSRLFENYEKGKGKIDDSSSYNDKLTKIVEKLIGLAKTTKEVKTQETAIIALGHIALGNSEYTEKVLSLFYDLASILNKQVEVNFTIGEAITCVTTGWESLALNQYLDVADASPPPIFIEHSVINGVLNKIFSDLLPSGKASVKKAVCVWMLCLVKFCSKHEVIKTALPKIHSAFSMLLADRDEFTQEVASKGIGLVYELGDQNMREQLVNSLVDMLSEGKRQKETINADTQLFDSNTLGQTPDGSAISTYQSILSLASDMNQPELVYKFMQLASHNAMWQSRKGAAFGFSFIIAQAEKELEPYLKDLIPRLYRFQYDPNPKVNEAMSSIWKALVKEPKKAVEEYFDVIVKDLLKALGDRLWRTRESSANALADLLQGQSIQALEPYLHDLWTMCFRVLDDIKESVRVAAFKTCRALTKITVKYCDPDNVSINDGQKIMDIIMPFLLTKGLVSDSEDVRKFSLRTLLRICKSARILLKLHITEIVGTLLEGLSSMEPQVMNYLSFHVEKYDVTQEQLENSRLSAAKMSPMMEGIESCIDYIDESVMEKLTPRLLQLVRKGIGLPTKAGCARFLVTMCLKKASIVKPHGDSIMKALSGAILDVSPAVRKSYAVAVGYVAHLSPDNTLIRFIGHLKKIYCENSEQEIRSISGITTLEISRHASDELKRIYVEILPFAYYGLHDSDTGIKNVWNEVWDENTAGSTNAIKLYLKELIELLSTLLESPSWQTKRQAALTIADVAKIIEQSLLPHMAQVIPLLMNGLSGRTWVGKEALVEALVTASISCKEYFADSNTLTQLDAISKILVRESKKTNKQYKRHSIDNLGRFADAYIDSLELYTDVKEFLIELATSEQDPNEMDEDDANQRPLFLLVKSSAMKCLGLVWPRKKEIQVLHSKELGIVLATSLESSKNIWNVRLGVLASLNKYIDKLDLTESDKLSVLDEETLVSIFKGLKNGLQDGKYVAIRTASLDSLKNIIEKVKNTHLSLPAARNQCLDLIKIAENDPVPAISELAKNIHRTL</sequence>
<keyword evidence="2" id="KW-0963">Cytoplasm</keyword>
<feature type="domain" description="ECM29 ARM-like repeats" evidence="8">
    <location>
        <begin position="679"/>
        <end position="854"/>
    </location>
</feature>
<evidence type="ECO:0000256" key="6">
    <source>
        <dbReference type="SAM" id="MobiDB-lite"/>
    </source>
</evidence>
<evidence type="ECO:0000313" key="11">
    <source>
        <dbReference type="Proteomes" id="UP000439903"/>
    </source>
</evidence>
<feature type="domain" description="Proteasome component Ecm29 N-terminal" evidence="7">
    <location>
        <begin position="9"/>
        <end position="532"/>
    </location>
</feature>
<comment type="subcellular location">
    <subcellularLocation>
        <location evidence="1">Cytoplasm</location>
    </subcellularLocation>
</comment>
<gene>
    <name evidence="10" type="ORF">F8M41_011833</name>
</gene>
<evidence type="ECO:0000256" key="1">
    <source>
        <dbReference type="ARBA" id="ARBA00004496"/>
    </source>
</evidence>
<reference evidence="10 11" key="1">
    <citation type="journal article" date="2019" name="Environ. Microbiol.">
        <title>At the nexus of three kingdoms: the genome of the mycorrhizal fungus Gigaspora margarita provides insights into plant, endobacterial and fungal interactions.</title>
        <authorList>
            <person name="Venice F."/>
            <person name="Ghignone S."/>
            <person name="Salvioli di Fossalunga A."/>
            <person name="Amselem J."/>
            <person name="Novero M."/>
            <person name="Xianan X."/>
            <person name="Sedzielewska Toro K."/>
            <person name="Morin E."/>
            <person name="Lipzen A."/>
            <person name="Grigoriev I.V."/>
            <person name="Henrissat B."/>
            <person name="Martin F.M."/>
            <person name="Bonfante P."/>
        </authorList>
    </citation>
    <scope>NUCLEOTIDE SEQUENCE [LARGE SCALE GENOMIC DNA]</scope>
    <source>
        <strain evidence="10 11">BEG34</strain>
    </source>
</reference>
<evidence type="ECO:0000256" key="2">
    <source>
        <dbReference type="ARBA" id="ARBA00022490"/>
    </source>
</evidence>
<dbReference type="Pfam" id="PF13001">
    <property type="entry name" value="ECM29_N"/>
    <property type="match status" value="1"/>
</dbReference>
<dbReference type="Proteomes" id="UP000439903">
    <property type="component" value="Unassembled WGS sequence"/>
</dbReference>
<dbReference type="PANTHER" id="PTHR23346:SF19">
    <property type="entry name" value="PROTEASOME ADAPTER AND SCAFFOLD PROTEIN ECM29"/>
    <property type="match status" value="1"/>
</dbReference>
<dbReference type="EMBL" id="WTPW01000242">
    <property type="protein sequence ID" value="KAF0531634.1"/>
    <property type="molecule type" value="Genomic_DNA"/>
</dbReference>
<dbReference type="Gene3D" id="1.25.10.10">
    <property type="entry name" value="Leucine-rich Repeat Variant"/>
    <property type="match status" value="3"/>
</dbReference>
<keyword evidence="4" id="KW-0647">Proteasome</keyword>
<protein>
    <submittedName>
        <fullName evidence="10">ARM repeat-containing protein</fullName>
    </submittedName>
</protein>
<evidence type="ECO:0000313" key="10">
    <source>
        <dbReference type="EMBL" id="KAF0531634.1"/>
    </source>
</evidence>
<dbReference type="InterPro" id="IPR011989">
    <property type="entry name" value="ARM-like"/>
</dbReference>
<name>A0A8H4ATH6_GIGMA</name>
<dbReference type="GO" id="GO:0000502">
    <property type="term" value="C:proteasome complex"/>
    <property type="evidence" value="ECO:0007669"/>
    <property type="project" value="UniProtKB-KW"/>
</dbReference>
<dbReference type="OrthoDB" id="16066at2759"/>
<comment type="caution">
    <text evidence="10">The sequence shown here is derived from an EMBL/GenBank/DDBJ whole genome shotgun (WGS) entry which is preliminary data.</text>
</comment>
<feature type="domain" description="Proteasome adapter and scaffold protein ECM29 HEAT-repeat" evidence="9">
    <location>
        <begin position="1334"/>
        <end position="1494"/>
    </location>
</feature>
<evidence type="ECO:0000256" key="5">
    <source>
        <dbReference type="SAM" id="Coils"/>
    </source>
</evidence>
<keyword evidence="11" id="KW-1185">Reference proteome</keyword>
<dbReference type="GO" id="GO:0005737">
    <property type="term" value="C:cytoplasm"/>
    <property type="evidence" value="ECO:0007669"/>
    <property type="project" value="UniProtKB-SubCell"/>
</dbReference>
<dbReference type="GO" id="GO:0043248">
    <property type="term" value="P:proteasome assembly"/>
    <property type="evidence" value="ECO:0007669"/>
    <property type="project" value="InterPro"/>
</dbReference>
<evidence type="ECO:0000259" key="8">
    <source>
        <dbReference type="Pfam" id="PF23702"/>
    </source>
</evidence>
<accession>A0A8H4ATH6</accession>
<proteinExistence type="predicted"/>
<dbReference type="SUPFAM" id="SSF48371">
    <property type="entry name" value="ARM repeat"/>
    <property type="match status" value="3"/>
</dbReference>
<dbReference type="InterPro" id="IPR024372">
    <property type="entry name" value="Ecm29_N"/>
</dbReference>
<keyword evidence="5" id="KW-0175">Coiled coil</keyword>